<keyword evidence="9 15" id="KW-0808">Transferase</keyword>
<evidence type="ECO:0000256" key="6">
    <source>
        <dbReference type="ARBA" id="ARBA00014679"/>
    </source>
</evidence>
<dbReference type="PANTHER" id="PTHR46417">
    <property type="entry name" value="TRNA (GUANINE-N(1)-)-METHYLTRANSFERASE"/>
    <property type="match status" value="1"/>
</dbReference>
<comment type="similarity">
    <text evidence="3 15 17">Belongs to the RNA methyltransferase TrmD family.</text>
</comment>
<dbReference type="PANTHER" id="PTHR46417:SF1">
    <property type="entry name" value="TRNA (GUANINE-N(1)-)-METHYLTRANSFERASE"/>
    <property type="match status" value="1"/>
</dbReference>
<dbReference type="NCBIfam" id="TIGR00088">
    <property type="entry name" value="trmD"/>
    <property type="match status" value="1"/>
</dbReference>
<feature type="binding site" evidence="15 16">
    <location>
        <position position="110"/>
    </location>
    <ligand>
        <name>S-adenosyl-L-methionine</name>
        <dbReference type="ChEBI" id="CHEBI:59789"/>
    </ligand>
</feature>
<feature type="binding site" evidence="15 16">
    <location>
        <begin position="129"/>
        <end position="134"/>
    </location>
    <ligand>
        <name>S-adenosyl-L-methionine</name>
        <dbReference type="ChEBI" id="CHEBI:59789"/>
    </ligand>
</feature>
<dbReference type="InterPro" id="IPR029026">
    <property type="entry name" value="tRNA_m1G_MTases_N"/>
</dbReference>
<evidence type="ECO:0000256" key="9">
    <source>
        <dbReference type="ARBA" id="ARBA00022679"/>
    </source>
</evidence>
<dbReference type="NCBIfam" id="NF000648">
    <property type="entry name" value="PRK00026.1"/>
    <property type="match status" value="1"/>
</dbReference>
<evidence type="ECO:0000256" key="5">
    <source>
        <dbReference type="ARBA" id="ARBA00012807"/>
    </source>
</evidence>
<evidence type="ECO:0000256" key="17">
    <source>
        <dbReference type="RuleBase" id="RU003464"/>
    </source>
</evidence>
<dbReference type="SUPFAM" id="SSF75217">
    <property type="entry name" value="alpha/beta knot"/>
    <property type="match status" value="1"/>
</dbReference>
<evidence type="ECO:0000256" key="15">
    <source>
        <dbReference type="HAMAP-Rule" id="MF_00605"/>
    </source>
</evidence>
<evidence type="ECO:0000259" key="18">
    <source>
        <dbReference type="Pfam" id="PF01746"/>
    </source>
</evidence>
<accession>A0A9D9DFC1</accession>
<comment type="caution">
    <text evidence="19">The sequence shown here is derived from an EMBL/GenBank/DDBJ whole genome shotgun (WGS) entry which is preliminary data.</text>
</comment>
<sequence>MKITVLTLFPGMFEGFKTTSIIKRAIGKGVVDFQAVDIREYTTDKYNRTDTPPIGGGAGLVQKCQPIVDCLKANGGDWAHKVLLSPRGKTYRQEDAVRLSKLDHLMLVCGHFEGVDERVNDYVDELISIGDYVLTGGEIPSMAIADSVIRLLDGAITASSLQDESFTGDTLEYPQYTEPYDFEGKKVPDILYSGNHQAIEKWRRKQSLLLTKQHRPDLFDKLTLSKSDIKLLEEGENPEWEKKAIEKGRKFKKGQ</sequence>
<keyword evidence="10 15" id="KW-0949">S-adenosyl-L-methionine</keyword>
<evidence type="ECO:0000313" key="19">
    <source>
        <dbReference type="EMBL" id="MBO8426281.1"/>
    </source>
</evidence>
<comment type="catalytic activity">
    <reaction evidence="14 15 17">
        <text>guanosine(37) in tRNA + S-adenosyl-L-methionine = N(1)-methylguanosine(37) in tRNA + S-adenosyl-L-homocysteine + H(+)</text>
        <dbReference type="Rhea" id="RHEA:36899"/>
        <dbReference type="Rhea" id="RHEA-COMP:10145"/>
        <dbReference type="Rhea" id="RHEA-COMP:10147"/>
        <dbReference type="ChEBI" id="CHEBI:15378"/>
        <dbReference type="ChEBI" id="CHEBI:57856"/>
        <dbReference type="ChEBI" id="CHEBI:59789"/>
        <dbReference type="ChEBI" id="CHEBI:73542"/>
        <dbReference type="ChEBI" id="CHEBI:74269"/>
        <dbReference type="EC" id="2.1.1.228"/>
    </reaction>
</comment>
<dbReference type="Pfam" id="PF01746">
    <property type="entry name" value="tRNA_m1G_MT"/>
    <property type="match status" value="1"/>
</dbReference>
<comment type="subcellular location">
    <subcellularLocation>
        <location evidence="2 15 17">Cytoplasm</location>
    </subcellularLocation>
</comment>
<dbReference type="GO" id="GO:0005829">
    <property type="term" value="C:cytosol"/>
    <property type="evidence" value="ECO:0007669"/>
    <property type="project" value="TreeGrafter"/>
</dbReference>
<evidence type="ECO:0000256" key="8">
    <source>
        <dbReference type="ARBA" id="ARBA00022603"/>
    </source>
</evidence>
<feature type="domain" description="tRNA methyltransferase TRMD/TRM10-type" evidence="18">
    <location>
        <begin position="1"/>
        <end position="220"/>
    </location>
</feature>
<dbReference type="GO" id="GO:0052906">
    <property type="term" value="F:tRNA (guanine(37)-N1)-methyltransferase activity"/>
    <property type="evidence" value="ECO:0007669"/>
    <property type="project" value="UniProtKB-UniRule"/>
</dbReference>
<evidence type="ECO:0000256" key="3">
    <source>
        <dbReference type="ARBA" id="ARBA00007630"/>
    </source>
</evidence>
<evidence type="ECO:0000256" key="13">
    <source>
        <dbReference type="ARBA" id="ARBA00033392"/>
    </source>
</evidence>
<keyword evidence="11 15" id="KW-0819">tRNA processing</keyword>
<dbReference type="GO" id="GO:0002939">
    <property type="term" value="P:tRNA N1-guanine methylation"/>
    <property type="evidence" value="ECO:0007669"/>
    <property type="project" value="TreeGrafter"/>
</dbReference>
<evidence type="ECO:0000256" key="1">
    <source>
        <dbReference type="ARBA" id="ARBA00002634"/>
    </source>
</evidence>
<dbReference type="InterPro" id="IPR016009">
    <property type="entry name" value="tRNA_MeTrfase_TRMD/TRM10"/>
</dbReference>
<protein>
    <recommendedName>
        <fullName evidence="6 15">tRNA (guanine-N(1)-)-methyltransferase</fullName>
        <ecNumber evidence="5 15">2.1.1.228</ecNumber>
    </recommendedName>
    <alternativeName>
        <fullName evidence="12 15">M1G-methyltransferase</fullName>
    </alternativeName>
    <alternativeName>
        <fullName evidence="13 15">tRNA [GM37] methyltransferase</fullName>
    </alternativeName>
</protein>
<dbReference type="Gene3D" id="3.40.1280.10">
    <property type="match status" value="1"/>
</dbReference>
<dbReference type="InterPro" id="IPR002649">
    <property type="entry name" value="tRNA_m1G_MeTrfase_TrmD"/>
</dbReference>
<dbReference type="Proteomes" id="UP000823634">
    <property type="component" value="Unassembled WGS sequence"/>
</dbReference>
<dbReference type="PIRSF" id="PIRSF000386">
    <property type="entry name" value="tRNA_mtase"/>
    <property type="match status" value="1"/>
</dbReference>
<organism evidence="19 20">
    <name type="scientific">Candidatus Alloenteromonas pullistercoris</name>
    <dbReference type="NCBI Taxonomy" id="2840785"/>
    <lineage>
        <taxon>Bacteria</taxon>
        <taxon>Bacillati</taxon>
        <taxon>Bacillota</taxon>
        <taxon>Bacillota incertae sedis</taxon>
        <taxon>Candidatus Alloenteromonas</taxon>
    </lineage>
</organism>
<evidence type="ECO:0000256" key="14">
    <source>
        <dbReference type="ARBA" id="ARBA00047783"/>
    </source>
</evidence>
<dbReference type="EC" id="2.1.1.228" evidence="5 15"/>
<dbReference type="AlphaFoldDB" id="A0A9D9DFC1"/>
<dbReference type="EMBL" id="JADINA010000020">
    <property type="protein sequence ID" value="MBO8426281.1"/>
    <property type="molecule type" value="Genomic_DNA"/>
</dbReference>
<evidence type="ECO:0000256" key="16">
    <source>
        <dbReference type="PIRSR" id="PIRSR000386-1"/>
    </source>
</evidence>
<keyword evidence="7 15" id="KW-0963">Cytoplasm</keyword>
<keyword evidence="8 15" id="KW-0489">Methyltransferase</keyword>
<evidence type="ECO:0000256" key="11">
    <source>
        <dbReference type="ARBA" id="ARBA00022694"/>
    </source>
</evidence>
<dbReference type="InterPro" id="IPR023148">
    <property type="entry name" value="tRNA_m1G_MeTrfase_C_sf"/>
</dbReference>
<reference evidence="19" key="2">
    <citation type="journal article" date="2021" name="PeerJ">
        <title>Extensive microbial diversity within the chicken gut microbiome revealed by metagenomics and culture.</title>
        <authorList>
            <person name="Gilroy R."/>
            <person name="Ravi A."/>
            <person name="Getino M."/>
            <person name="Pursley I."/>
            <person name="Horton D.L."/>
            <person name="Alikhan N.F."/>
            <person name="Baker D."/>
            <person name="Gharbi K."/>
            <person name="Hall N."/>
            <person name="Watson M."/>
            <person name="Adriaenssens E.M."/>
            <person name="Foster-Nyarko E."/>
            <person name="Jarju S."/>
            <person name="Secka A."/>
            <person name="Antonio M."/>
            <person name="Oren A."/>
            <person name="Chaudhuri R.R."/>
            <person name="La Ragione R."/>
            <person name="Hildebrand F."/>
            <person name="Pallen M.J."/>
        </authorList>
    </citation>
    <scope>NUCLEOTIDE SEQUENCE</scope>
    <source>
        <strain evidence="19">17113</strain>
    </source>
</reference>
<evidence type="ECO:0000313" key="20">
    <source>
        <dbReference type="Proteomes" id="UP000823634"/>
    </source>
</evidence>
<comment type="function">
    <text evidence="1 15 17">Specifically methylates guanosine-37 in various tRNAs.</text>
</comment>
<reference evidence="19" key="1">
    <citation type="submission" date="2020-10" db="EMBL/GenBank/DDBJ databases">
        <authorList>
            <person name="Gilroy R."/>
        </authorList>
    </citation>
    <scope>NUCLEOTIDE SEQUENCE</scope>
    <source>
        <strain evidence="19">17113</strain>
    </source>
</reference>
<dbReference type="Gene3D" id="1.10.1270.20">
    <property type="entry name" value="tRNA(m1g37)methyltransferase, domain 2"/>
    <property type="match status" value="1"/>
</dbReference>
<comment type="subunit">
    <text evidence="4 15 17">Homodimer.</text>
</comment>
<dbReference type="FunFam" id="1.10.1270.20:FF:000001">
    <property type="entry name" value="tRNA (guanine-N(1)-)-methyltransferase"/>
    <property type="match status" value="1"/>
</dbReference>
<gene>
    <name evidence="15 19" type="primary">trmD</name>
    <name evidence="19" type="ORF">IAC61_03055</name>
</gene>
<dbReference type="HAMAP" id="MF_00605">
    <property type="entry name" value="TrmD"/>
    <property type="match status" value="1"/>
</dbReference>
<dbReference type="CDD" id="cd18080">
    <property type="entry name" value="TrmD-like"/>
    <property type="match status" value="1"/>
</dbReference>
<name>A0A9D9DFC1_9FIRM</name>
<evidence type="ECO:0000256" key="10">
    <source>
        <dbReference type="ARBA" id="ARBA00022691"/>
    </source>
</evidence>
<evidence type="ECO:0000256" key="12">
    <source>
        <dbReference type="ARBA" id="ARBA00029736"/>
    </source>
</evidence>
<evidence type="ECO:0000256" key="2">
    <source>
        <dbReference type="ARBA" id="ARBA00004496"/>
    </source>
</evidence>
<evidence type="ECO:0000256" key="4">
    <source>
        <dbReference type="ARBA" id="ARBA00011738"/>
    </source>
</evidence>
<proteinExistence type="inferred from homology"/>
<dbReference type="InterPro" id="IPR029028">
    <property type="entry name" value="Alpha/beta_knot_MTases"/>
</dbReference>
<evidence type="ECO:0000256" key="7">
    <source>
        <dbReference type="ARBA" id="ARBA00022490"/>
    </source>
</evidence>